<proteinExistence type="predicted"/>
<dbReference type="EMBL" id="AP023447">
    <property type="protein sequence ID" value="BCL43587.1"/>
    <property type="molecule type" value="Genomic_DNA"/>
</dbReference>
<protein>
    <submittedName>
        <fullName evidence="1">Uncharacterized protein</fullName>
    </submittedName>
</protein>
<organism evidence="1 2">
    <name type="scientific">Enterobacter roggenkampii</name>
    <dbReference type="NCBI Taxonomy" id="1812935"/>
    <lineage>
        <taxon>Bacteria</taxon>
        <taxon>Pseudomonadati</taxon>
        <taxon>Pseudomonadota</taxon>
        <taxon>Gammaproteobacteria</taxon>
        <taxon>Enterobacterales</taxon>
        <taxon>Enterobacteriaceae</taxon>
        <taxon>Enterobacter</taxon>
        <taxon>Enterobacter cloacae complex</taxon>
    </lineage>
</organism>
<gene>
    <name evidence="1" type="ORF">OIPHN260_30890</name>
</gene>
<dbReference type="AlphaFoldDB" id="A0AAU9BWI5"/>
<dbReference type="Proteomes" id="UP000595858">
    <property type="component" value="Chromosome"/>
</dbReference>
<name>A0AAU9BWI5_9ENTR</name>
<sequence length="57" mass="6339">MTLSYRPKIVIIGTINCSQKTKSKSIIARGNLCANFGQLHSLTMDSFFSNAVIKFDE</sequence>
<reference evidence="1" key="1">
    <citation type="journal article" date="2020" name="J Glob Antimicrob Resist">
        <title>Genomic characterization of clinical Enterobacter roggenkampii co-harboring blaIMP-1- and blaGES-5-encoding IncP6 and mcr-9-encoding IncHI2 plasmids isolated in Japan.</title>
        <authorList>
            <person name="Umeda K."/>
            <person name="Nakamura H."/>
            <person name="Fukuda A."/>
            <person name="Matsumoto Y."/>
            <person name="Motooka D."/>
            <person name="Nakamura S."/>
            <person name="Yasui Y."/>
            <person name="Yoshida H."/>
            <person name="Kawahara R."/>
        </authorList>
    </citation>
    <scope>NUCLEOTIDE SEQUENCE</scope>
    <source>
        <strain evidence="1">OIPH-N260</strain>
    </source>
</reference>
<evidence type="ECO:0000313" key="1">
    <source>
        <dbReference type="EMBL" id="BCL43587.1"/>
    </source>
</evidence>
<evidence type="ECO:0000313" key="2">
    <source>
        <dbReference type="Proteomes" id="UP000595858"/>
    </source>
</evidence>
<accession>A0AAU9BWI5</accession>